<feature type="transmembrane region" description="Helical" evidence="1">
    <location>
        <begin position="95"/>
        <end position="114"/>
    </location>
</feature>
<evidence type="ECO:0000313" key="3">
    <source>
        <dbReference type="Proteomes" id="UP000319894"/>
    </source>
</evidence>
<dbReference type="EMBL" id="QMDX01000002">
    <property type="protein sequence ID" value="TSD15416.1"/>
    <property type="molecule type" value="Genomic_DNA"/>
</dbReference>
<keyword evidence="1" id="KW-1133">Transmembrane helix</keyword>
<evidence type="ECO:0000313" key="2">
    <source>
        <dbReference type="EMBL" id="TSD15416.1"/>
    </source>
</evidence>
<keyword evidence="3" id="KW-1185">Reference proteome</keyword>
<protein>
    <submittedName>
        <fullName evidence="2">Uncharacterized protein</fullName>
    </submittedName>
</protein>
<feature type="transmembrane region" description="Helical" evidence="1">
    <location>
        <begin position="12"/>
        <end position="33"/>
    </location>
</feature>
<dbReference type="InParanoid" id="A0A554NDF8"/>
<feature type="transmembrane region" description="Helical" evidence="1">
    <location>
        <begin position="45"/>
        <end position="66"/>
    </location>
</feature>
<dbReference type="Proteomes" id="UP000319894">
    <property type="component" value="Unassembled WGS sequence"/>
</dbReference>
<keyword evidence="1" id="KW-0812">Transmembrane</keyword>
<accession>A0A554NDF8</accession>
<comment type="caution">
    <text evidence="2">The sequence shown here is derived from an EMBL/GenBank/DDBJ whole genome shotgun (WGS) entry which is preliminary data.</text>
</comment>
<reference evidence="2 3" key="1">
    <citation type="submission" date="2018-06" db="EMBL/GenBank/DDBJ databases">
        <title>Natronomonas sp. F16-60 a new haloarchaeon isolated from a solar saltern of Isla Cristina, Huelva, Spain.</title>
        <authorList>
            <person name="Duran-Viseras A."/>
            <person name="Sanchez-Porro C."/>
            <person name="Ventosa A."/>
        </authorList>
    </citation>
    <scope>NUCLEOTIDE SEQUENCE [LARGE SCALE GENOMIC DNA]</scope>
    <source>
        <strain evidence="2 3">F16-60</strain>
    </source>
</reference>
<organism evidence="2 3">
    <name type="scientific">Haloglomus irregulare</name>
    <dbReference type="NCBI Taxonomy" id="2234134"/>
    <lineage>
        <taxon>Archaea</taxon>
        <taxon>Methanobacteriati</taxon>
        <taxon>Methanobacteriota</taxon>
        <taxon>Stenosarchaea group</taxon>
        <taxon>Halobacteria</taxon>
        <taxon>Halobacteriales</taxon>
        <taxon>Natronomonadaceae</taxon>
        <taxon>Haloglomus</taxon>
    </lineage>
</organism>
<feature type="transmembrane region" description="Helical" evidence="1">
    <location>
        <begin position="71"/>
        <end position="89"/>
    </location>
</feature>
<proteinExistence type="predicted"/>
<sequence length="120" mass="11993">MDGVTIGDLDPGPLVTGAFVGLAGLLFLVQPVVPFVELGPLRLRPVALSALALAVGLWVGTVVYLARGKRLVGGAHAVGAVGWSGIVLGTATGNGAVLLGAVVLLVVGMLALAVESRRYA</sequence>
<evidence type="ECO:0000256" key="1">
    <source>
        <dbReference type="SAM" id="Phobius"/>
    </source>
</evidence>
<name>A0A554NDF8_9EURY</name>
<keyword evidence="1" id="KW-0472">Membrane</keyword>
<gene>
    <name evidence="2" type="ORF">DP107_04100</name>
</gene>
<dbReference type="AlphaFoldDB" id="A0A554NDF8"/>